<dbReference type="KEGG" id="bfm:BP422_05755"/>
<gene>
    <name evidence="2" type="ORF">BP422_05755</name>
</gene>
<dbReference type="PRINTS" id="PR00368">
    <property type="entry name" value="FADPNR"/>
</dbReference>
<organism evidence="2 3">
    <name type="scientific">Brevibacillus formosus</name>
    <dbReference type="NCBI Taxonomy" id="54913"/>
    <lineage>
        <taxon>Bacteria</taxon>
        <taxon>Bacillati</taxon>
        <taxon>Bacillota</taxon>
        <taxon>Bacilli</taxon>
        <taxon>Bacillales</taxon>
        <taxon>Paenibacillaceae</taxon>
        <taxon>Brevibacillus</taxon>
    </lineage>
</organism>
<dbReference type="GO" id="GO:0004497">
    <property type="term" value="F:monooxygenase activity"/>
    <property type="evidence" value="ECO:0007669"/>
    <property type="project" value="TreeGrafter"/>
</dbReference>
<keyword evidence="1" id="KW-0560">Oxidoreductase</keyword>
<dbReference type="InterPro" id="IPR050982">
    <property type="entry name" value="Auxin_biosynth/cation_transpt"/>
</dbReference>
<dbReference type="PRINTS" id="PR00469">
    <property type="entry name" value="PNDRDTASEII"/>
</dbReference>
<proteinExistence type="predicted"/>
<reference evidence="2 3" key="1">
    <citation type="submission" date="2016-11" db="EMBL/GenBank/DDBJ databases">
        <authorList>
            <person name="Jaros S."/>
            <person name="Januszkiewicz K."/>
            <person name="Wedrychowicz H."/>
        </authorList>
    </citation>
    <scope>NUCLEOTIDE SEQUENCE [LARGE SCALE GENOMIC DNA]</scope>
    <source>
        <strain evidence="2 3">NF2</strain>
    </source>
</reference>
<dbReference type="Proteomes" id="UP000197781">
    <property type="component" value="Chromosome"/>
</dbReference>
<evidence type="ECO:0000313" key="3">
    <source>
        <dbReference type="Proteomes" id="UP000197781"/>
    </source>
</evidence>
<dbReference type="InterPro" id="IPR036188">
    <property type="entry name" value="FAD/NAD-bd_sf"/>
</dbReference>
<evidence type="ECO:0000256" key="1">
    <source>
        <dbReference type="ARBA" id="ARBA00023002"/>
    </source>
</evidence>
<sequence length="346" mass="38248">MNDYDVIVIGGGQAGLALGYALKRKNRRFVILEQNKRIGDSWRKRYDSLVLFTPRKYNHLPGLAFPGEPHTLPNKDDAADYLEMYAKHFELPVMLGTTVLELSQAGSRFQVRTPDSSLFANQVVIATGPFHTPFIPAIANSLDPTIRQWHTAQYKNESQLIDGPVLVVGSGNSGAQIAVELAAHRPVVFSQGESRSYLPLSIFGKPIFDYMKVLGLLDVPRSTWLGQKLSQSPDPVFGYKKQVRELSRTGALRLVSRAVQVNGNTVIFADGTQATVNNILWATGFRPNYDWLNVPNVLDSHGRPIHHRGITKVPGLSFLGLPWQHTRGSALMGGVGNDALYLAEHL</sequence>
<protein>
    <submittedName>
        <fullName evidence="2">Oxidoreductase</fullName>
    </submittedName>
</protein>
<dbReference type="AlphaFoldDB" id="A0A220MDK4"/>
<dbReference type="SUPFAM" id="SSF51905">
    <property type="entry name" value="FAD/NAD(P)-binding domain"/>
    <property type="match status" value="2"/>
</dbReference>
<name>A0A220MDK4_9BACL</name>
<dbReference type="GO" id="GO:0050660">
    <property type="term" value="F:flavin adenine dinucleotide binding"/>
    <property type="evidence" value="ECO:0007669"/>
    <property type="project" value="TreeGrafter"/>
</dbReference>
<accession>A0A220MDK4</accession>
<dbReference type="Pfam" id="PF13738">
    <property type="entry name" value="Pyr_redox_3"/>
    <property type="match status" value="1"/>
</dbReference>
<dbReference type="PANTHER" id="PTHR43539">
    <property type="entry name" value="FLAVIN-BINDING MONOOXYGENASE-LIKE PROTEIN (AFU_ORTHOLOGUE AFUA_4G09220)"/>
    <property type="match status" value="1"/>
</dbReference>
<dbReference type="PANTHER" id="PTHR43539:SF78">
    <property type="entry name" value="FLAVIN-CONTAINING MONOOXYGENASE"/>
    <property type="match status" value="1"/>
</dbReference>
<dbReference type="EMBL" id="CP018145">
    <property type="protein sequence ID" value="ASJ53094.1"/>
    <property type="molecule type" value="Genomic_DNA"/>
</dbReference>
<dbReference type="RefSeq" id="WP_088906941.1">
    <property type="nucleotide sequence ID" value="NZ_CP018145.1"/>
</dbReference>
<dbReference type="Gene3D" id="3.50.50.60">
    <property type="entry name" value="FAD/NAD(P)-binding domain"/>
    <property type="match status" value="1"/>
</dbReference>
<evidence type="ECO:0000313" key="2">
    <source>
        <dbReference type="EMBL" id="ASJ53094.1"/>
    </source>
</evidence>